<evidence type="ECO:0000259" key="1">
    <source>
        <dbReference type="Pfam" id="PF01590"/>
    </source>
</evidence>
<dbReference type="Gene3D" id="3.30.450.40">
    <property type="match status" value="1"/>
</dbReference>
<sequence length="385" mass="42613">MLESWRRSSSAGVDPDRPVAPVQLLDDELEAYRDQHPLAGAMPVLRNLLVSDAADNGFVVAVFDTLGRALWVEGNRRLRSRAAEMHFVEGANWSEEFAGTNAPGLVLATKQSAQVFASEHFSRSVQPWSCTAAPIVDPESEELLGVLDVSGGGDIATPRVLTLVRTAAAAAESELRLQQIDGIRRKRRLEVLPGGRLDVLGAAQARLNWAGRQLRLSVRHAELLLLLALHPEGMTADQLAVGLHERDRPPVTIRAEITRLRRIVTEPAILSRPYRLAEPLDTDVAELRRLLARGAHRQALALYTGSVLPRSDAPAIVALRHEIRRRLRNALLTHATVDVLLSYAQSPDGLNDTVVWQACLDRLRYGSPRRTQVRTHLDRLRESSR</sequence>
<evidence type="ECO:0000313" key="3">
    <source>
        <dbReference type="Proteomes" id="UP001595699"/>
    </source>
</evidence>
<dbReference type="InterPro" id="IPR003018">
    <property type="entry name" value="GAF"/>
</dbReference>
<comment type="caution">
    <text evidence="2">The sequence shown here is derived from an EMBL/GenBank/DDBJ whole genome shotgun (WGS) entry which is preliminary data.</text>
</comment>
<accession>A0ABV7YFN8</accession>
<name>A0ABV7YFN8_9ACTN</name>
<dbReference type="Proteomes" id="UP001595699">
    <property type="component" value="Unassembled WGS sequence"/>
</dbReference>
<protein>
    <submittedName>
        <fullName evidence="2">GAF domain-containing protein</fullName>
    </submittedName>
</protein>
<organism evidence="2 3">
    <name type="scientific">Tenggerimyces flavus</name>
    <dbReference type="NCBI Taxonomy" id="1708749"/>
    <lineage>
        <taxon>Bacteria</taxon>
        <taxon>Bacillati</taxon>
        <taxon>Actinomycetota</taxon>
        <taxon>Actinomycetes</taxon>
        <taxon>Propionibacteriales</taxon>
        <taxon>Nocardioidaceae</taxon>
        <taxon>Tenggerimyces</taxon>
    </lineage>
</organism>
<keyword evidence="3" id="KW-1185">Reference proteome</keyword>
<evidence type="ECO:0000313" key="2">
    <source>
        <dbReference type="EMBL" id="MFC3763847.1"/>
    </source>
</evidence>
<dbReference type="EMBL" id="JBHRZH010000021">
    <property type="protein sequence ID" value="MFC3763847.1"/>
    <property type="molecule type" value="Genomic_DNA"/>
</dbReference>
<dbReference type="Pfam" id="PF01590">
    <property type="entry name" value="GAF"/>
    <property type="match status" value="1"/>
</dbReference>
<feature type="domain" description="GAF" evidence="1">
    <location>
        <begin position="77"/>
        <end position="174"/>
    </location>
</feature>
<reference evidence="3" key="1">
    <citation type="journal article" date="2019" name="Int. J. Syst. Evol. Microbiol.">
        <title>The Global Catalogue of Microorganisms (GCM) 10K type strain sequencing project: providing services to taxonomists for standard genome sequencing and annotation.</title>
        <authorList>
            <consortium name="The Broad Institute Genomics Platform"/>
            <consortium name="The Broad Institute Genome Sequencing Center for Infectious Disease"/>
            <person name="Wu L."/>
            <person name="Ma J."/>
        </authorList>
    </citation>
    <scope>NUCLEOTIDE SEQUENCE [LARGE SCALE GENOMIC DNA]</scope>
    <source>
        <strain evidence="3">CGMCC 4.7241</strain>
    </source>
</reference>
<dbReference type="RefSeq" id="WP_205120955.1">
    <property type="nucleotide sequence ID" value="NZ_JAFBCM010000001.1"/>
</dbReference>
<proteinExistence type="predicted"/>
<dbReference type="InterPro" id="IPR029016">
    <property type="entry name" value="GAF-like_dom_sf"/>
</dbReference>
<gene>
    <name evidence="2" type="ORF">ACFOUW_23615</name>
</gene>